<dbReference type="PANTHER" id="PTHR12209:SF0">
    <property type="entry name" value="EKC_KEOPS COMPLEX SUBUNIT TP53RK"/>
    <property type="match status" value="1"/>
</dbReference>
<comment type="caution">
    <text evidence="12">The sequence shown here is derived from an EMBL/GenBank/DDBJ whole genome shotgun (WGS) entry which is preliminary data.</text>
</comment>
<evidence type="ECO:0000256" key="7">
    <source>
        <dbReference type="ARBA" id="ARBA00022777"/>
    </source>
</evidence>
<dbReference type="InterPro" id="IPR022495">
    <property type="entry name" value="Bud32"/>
</dbReference>
<feature type="domain" description="Protein kinase" evidence="11">
    <location>
        <begin position="7"/>
        <end position="230"/>
    </location>
</feature>
<comment type="catalytic activity">
    <reaction evidence="10">
        <text>L-seryl-[protein] + ATP = O-phospho-L-seryl-[protein] + ADP + H(+)</text>
        <dbReference type="Rhea" id="RHEA:17989"/>
        <dbReference type="Rhea" id="RHEA-COMP:9863"/>
        <dbReference type="Rhea" id="RHEA-COMP:11604"/>
        <dbReference type="ChEBI" id="CHEBI:15378"/>
        <dbReference type="ChEBI" id="CHEBI:29999"/>
        <dbReference type="ChEBI" id="CHEBI:30616"/>
        <dbReference type="ChEBI" id="CHEBI:83421"/>
        <dbReference type="ChEBI" id="CHEBI:456216"/>
        <dbReference type="EC" id="2.7.11.1"/>
    </reaction>
</comment>
<reference evidence="12" key="2">
    <citation type="journal article" date="2022" name="Res Sq">
        <title>Comparative Genomics Reveals Insights into the Divergent Evolution of Astigmatic Mites and Household Pest Adaptations.</title>
        <authorList>
            <person name="Xiong Q."/>
            <person name="Wan A.T.-Y."/>
            <person name="Liu X.-Y."/>
            <person name="Fung C.S.-H."/>
            <person name="Xiao X."/>
            <person name="Malainual N."/>
            <person name="Hou J."/>
            <person name="Wang L."/>
            <person name="Wang M."/>
            <person name="Yang K."/>
            <person name="Cui Y."/>
            <person name="Leung E."/>
            <person name="Nong W."/>
            <person name="Shin S.-K."/>
            <person name="Au S."/>
            <person name="Jeong K.Y."/>
            <person name="Chew F.T."/>
            <person name="Hui J."/>
            <person name="Leung T.F."/>
            <person name="Tungtrongchitr A."/>
            <person name="Zhong N."/>
            <person name="Liu Z."/>
            <person name="Tsui S."/>
        </authorList>
    </citation>
    <scope>NUCLEOTIDE SEQUENCE</scope>
    <source>
        <strain evidence="12">Derf</strain>
        <tissue evidence="12">Whole organism</tissue>
    </source>
</reference>
<keyword evidence="7 12" id="KW-0418">Kinase</keyword>
<dbReference type="Proteomes" id="UP000790347">
    <property type="component" value="Unassembled WGS sequence"/>
</dbReference>
<keyword evidence="5" id="KW-0819">tRNA processing</keyword>
<evidence type="ECO:0000256" key="5">
    <source>
        <dbReference type="ARBA" id="ARBA00022694"/>
    </source>
</evidence>
<keyword evidence="13" id="KW-1185">Reference proteome</keyword>
<evidence type="ECO:0000256" key="6">
    <source>
        <dbReference type="ARBA" id="ARBA00022741"/>
    </source>
</evidence>
<dbReference type="NCBIfam" id="TIGR03724">
    <property type="entry name" value="arch_bud32"/>
    <property type="match status" value="1"/>
</dbReference>
<evidence type="ECO:0000256" key="9">
    <source>
        <dbReference type="ARBA" id="ARBA00047899"/>
    </source>
</evidence>
<dbReference type="GO" id="GO:0070525">
    <property type="term" value="P:tRNA threonylcarbamoyladenosine metabolic process"/>
    <property type="evidence" value="ECO:0007669"/>
    <property type="project" value="TreeGrafter"/>
</dbReference>
<dbReference type="Gene3D" id="3.30.200.20">
    <property type="entry name" value="Phosphorylase Kinase, domain 1"/>
    <property type="match status" value="1"/>
</dbReference>
<evidence type="ECO:0000259" key="11">
    <source>
        <dbReference type="PROSITE" id="PS50011"/>
    </source>
</evidence>
<evidence type="ECO:0000313" key="12">
    <source>
        <dbReference type="EMBL" id="KAH9521861.1"/>
    </source>
</evidence>
<keyword evidence="3" id="KW-0723">Serine/threonine-protein kinase</keyword>
<keyword evidence="6" id="KW-0547">Nucleotide-binding</keyword>
<dbReference type="Gene3D" id="1.10.510.10">
    <property type="entry name" value="Transferase(Phosphotransferase) domain 1"/>
    <property type="match status" value="1"/>
</dbReference>
<name>A0A922L680_DERFA</name>
<evidence type="ECO:0000256" key="3">
    <source>
        <dbReference type="ARBA" id="ARBA00022527"/>
    </source>
</evidence>
<reference evidence="12" key="1">
    <citation type="submission" date="2013-05" db="EMBL/GenBank/DDBJ databases">
        <authorList>
            <person name="Yim A.K.Y."/>
            <person name="Chan T.F."/>
            <person name="Ji K.M."/>
            <person name="Liu X.Y."/>
            <person name="Zhou J.W."/>
            <person name="Li R.Q."/>
            <person name="Yang K.Y."/>
            <person name="Li J."/>
            <person name="Li M."/>
            <person name="Law P.T.W."/>
            <person name="Wu Y.L."/>
            <person name="Cai Z.L."/>
            <person name="Qin H."/>
            <person name="Bao Y."/>
            <person name="Leung R.K.K."/>
            <person name="Ng P.K.S."/>
            <person name="Zou J."/>
            <person name="Zhong X.J."/>
            <person name="Ran P.X."/>
            <person name="Zhong N.S."/>
            <person name="Liu Z.G."/>
            <person name="Tsui S.K.W."/>
        </authorList>
    </citation>
    <scope>NUCLEOTIDE SEQUENCE</scope>
    <source>
        <strain evidence="12">Derf</strain>
        <tissue evidence="12">Whole organism</tissue>
    </source>
</reference>
<dbReference type="SUPFAM" id="SSF56112">
    <property type="entry name" value="Protein kinase-like (PK-like)"/>
    <property type="match status" value="1"/>
</dbReference>
<proteinExistence type="inferred from homology"/>
<dbReference type="GO" id="GO:0005524">
    <property type="term" value="F:ATP binding"/>
    <property type="evidence" value="ECO:0007669"/>
    <property type="project" value="UniProtKB-KW"/>
</dbReference>
<evidence type="ECO:0000313" key="13">
    <source>
        <dbReference type="Proteomes" id="UP000790347"/>
    </source>
</evidence>
<evidence type="ECO:0000256" key="4">
    <source>
        <dbReference type="ARBA" id="ARBA00022679"/>
    </source>
</evidence>
<organism evidence="12 13">
    <name type="scientific">Dermatophagoides farinae</name>
    <name type="common">American house dust mite</name>
    <dbReference type="NCBI Taxonomy" id="6954"/>
    <lineage>
        <taxon>Eukaryota</taxon>
        <taxon>Metazoa</taxon>
        <taxon>Ecdysozoa</taxon>
        <taxon>Arthropoda</taxon>
        <taxon>Chelicerata</taxon>
        <taxon>Arachnida</taxon>
        <taxon>Acari</taxon>
        <taxon>Acariformes</taxon>
        <taxon>Sarcoptiformes</taxon>
        <taxon>Astigmata</taxon>
        <taxon>Psoroptidia</taxon>
        <taxon>Analgoidea</taxon>
        <taxon>Pyroglyphidae</taxon>
        <taxon>Dermatophagoidinae</taxon>
        <taxon>Dermatophagoides</taxon>
    </lineage>
</organism>
<gene>
    <name evidence="12" type="primary">TP53RK</name>
    <name evidence="12" type="ORF">DERF_005484</name>
</gene>
<dbReference type="InterPro" id="IPR008266">
    <property type="entry name" value="Tyr_kinase_AS"/>
</dbReference>
<dbReference type="InterPro" id="IPR011009">
    <property type="entry name" value="Kinase-like_dom_sf"/>
</dbReference>
<dbReference type="PROSITE" id="PS50011">
    <property type="entry name" value="PROTEIN_KINASE_DOM"/>
    <property type="match status" value="1"/>
</dbReference>
<dbReference type="EMBL" id="ASGP02000002">
    <property type="protein sequence ID" value="KAH9521861.1"/>
    <property type="molecule type" value="Genomic_DNA"/>
</dbReference>
<sequence length="230" mass="26593">MEKLFADAEWKLLFQGAESRVFEGNYQSQRAILKERFPKRYRLVELDEKLTKERIRAEIKAYTKLSAKCDPDLSNVLPSVLFSDNRHIILTRIDNACTLNLYISERQQQSESIERVLITLAKLIANIHSIGLIHGDLTTSNFMVIDSQPLQPKHQSLTIVPIDFGLSYSSKTDEDRAVDLYVLERAIQSTHPNVDINIFLREYQTQMGTDKINKRLDQVRLRGRKRSMIG</sequence>
<dbReference type="GO" id="GO:0005829">
    <property type="term" value="C:cytosol"/>
    <property type="evidence" value="ECO:0007669"/>
    <property type="project" value="TreeGrafter"/>
</dbReference>
<dbReference type="GO" id="GO:0008033">
    <property type="term" value="P:tRNA processing"/>
    <property type="evidence" value="ECO:0007669"/>
    <property type="project" value="UniProtKB-KW"/>
</dbReference>
<dbReference type="EC" id="2.7.11.1" evidence="2"/>
<dbReference type="InterPro" id="IPR000719">
    <property type="entry name" value="Prot_kinase_dom"/>
</dbReference>
<dbReference type="PANTHER" id="PTHR12209">
    <property type="entry name" value="NON-SPECIFIC SERINE/THREONINE PROTEIN KINASE"/>
    <property type="match status" value="1"/>
</dbReference>
<keyword evidence="8" id="KW-0067">ATP-binding</keyword>
<evidence type="ECO:0000256" key="2">
    <source>
        <dbReference type="ARBA" id="ARBA00012513"/>
    </source>
</evidence>
<keyword evidence="4" id="KW-0808">Transferase</keyword>
<dbReference type="GO" id="GO:0005634">
    <property type="term" value="C:nucleus"/>
    <property type="evidence" value="ECO:0007669"/>
    <property type="project" value="TreeGrafter"/>
</dbReference>
<accession>A0A922L680</accession>
<dbReference type="AlphaFoldDB" id="A0A922L680"/>
<dbReference type="Pfam" id="PF06293">
    <property type="entry name" value="Kdo"/>
    <property type="match status" value="1"/>
</dbReference>
<evidence type="ECO:0000256" key="1">
    <source>
        <dbReference type="ARBA" id="ARBA00010630"/>
    </source>
</evidence>
<dbReference type="GO" id="GO:0000408">
    <property type="term" value="C:EKC/KEOPS complex"/>
    <property type="evidence" value="ECO:0007669"/>
    <property type="project" value="TreeGrafter"/>
</dbReference>
<comment type="catalytic activity">
    <reaction evidence="9">
        <text>L-threonyl-[protein] + ATP = O-phospho-L-threonyl-[protein] + ADP + H(+)</text>
        <dbReference type="Rhea" id="RHEA:46608"/>
        <dbReference type="Rhea" id="RHEA-COMP:11060"/>
        <dbReference type="Rhea" id="RHEA-COMP:11605"/>
        <dbReference type="ChEBI" id="CHEBI:15378"/>
        <dbReference type="ChEBI" id="CHEBI:30013"/>
        <dbReference type="ChEBI" id="CHEBI:30616"/>
        <dbReference type="ChEBI" id="CHEBI:61977"/>
        <dbReference type="ChEBI" id="CHEBI:456216"/>
        <dbReference type="EC" id="2.7.11.1"/>
    </reaction>
</comment>
<evidence type="ECO:0000256" key="8">
    <source>
        <dbReference type="ARBA" id="ARBA00022840"/>
    </source>
</evidence>
<protein>
    <recommendedName>
        <fullName evidence="2">non-specific serine/threonine protein kinase</fullName>
        <ecNumber evidence="2">2.7.11.1</ecNumber>
    </recommendedName>
</protein>
<evidence type="ECO:0000256" key="10">
    <source>
        <dbReference type="ARBA" id="ARBA00048679"/>
    </source>
</evidence>
<dbReference type="PROSITE" id="PS00109">
    <property type="entry name" value="PROTEIN_KINASE_TYR"/>
    <property type="match status" value="1"/>
</dbReference>
<dbReference type="GO" id="GO:0004674">
    <property type="term" value="F:protein serine/threonine kinase activity"/>
    <property type="evidence" value="ECO:0007669"/>
    <property type="project" value="UniProtKB-KW"/>
</dbReference>
<comment type="similarity">
    <text evidence="1">Belongs to the protein kinase superfamily. BUD32 family.</text>
</comment>